<proteinExistence type="inferred from homology"/>
<dbReference type="RefSeq" id="WP_167839116.1">
    <property type="nucleotide sequence ID" value="NZ_CP047616.1"/>
</dbReference>
<dbReference type="PRINTS" id="PR00131">
    <property type="entry name" value="GLHYDRLASE1"/>
</dbReference>
<dbReference type="FunFam" id="3.20.20.80:FF:000004">
    <property type="entry name" value="Beta-glucosidase 6-phospho-beta-glucosidase"/>
    <property type="match status" value="1"/>
</dbReference>
<evidence type="ECO:0000313" key="7">
    <source>
        <dbReference type="EMBL" id="QIW54726.1"/>
    </source>
</evidence>
<name>A0A6H0UHE4_9LACT</name>
<dbReference type="SUPFAM" id="SSF51445">
    <property type="entry name" value="(Trans)glycosidases"/>
    <property type="match status" value="1"/>
</dbReference>
<dbReference type="PANTHER" id="PTHR10353:SF122">
    <property type="entry name" value="6-PHOSPHO-BETA-GLUCOSIDASE ASCB-RELATED"/>
    <property type="match status" value="1"/>
</dbReference>
<dbReference type="NCBIfam" id="NF007356">
    <property type="entry name" value="PRK09852.1"/>
    <property type="match status" value="1"/>
</dbReference>
<sequence length="488" mass="55656">MTKEKTSLSTRKAFEEQLALPADFLWGGAISANQSEGAYRADGKGLSTVDVIPHGSNRLKVKLGLEENLALDPEAYYPSHEAIDFYHTYKSDIKLMAEMGFKVFRTSIAWTRIFPKGDEAAPNQKGLEFYRSVFEECRKYDIEPLVTLCHFDTPMHLVDTIGSWRSREMINHFVNYAKTCFEAFDGLVKYWLTFNEINILLHSPFSGAGLVFKPGENHDLVKYQAAHHVLVASSLATKLAHEINPENQIGCMLAGGDFYPETCRPDDVWAALNKDRENLFFIDVQVRGYYPRYTKRLFREKKIDLKTEAADFEILKHTVDFVSFSYYASRCASHQMTQSSEANVVKSLPNPYLEKSEWGWAIDPLGLRITMNTLYDRYQKPLFLVENGLGAKDTVDKDGQVQDDYRIAYLRDHIKAMKEAIADGVELLGYTTWSAIDLVSASTGEMSKRYGFIYVDKDDTNQGTLKRIKKKSFAWYKQVIASHGEDLD</sequence>
<dbReference type="AlphaFoldDB" id="A0A6H0UHE4"/>
<dbReference type="InterPro" id="IPR018120">
    <property type="entry name" value="Glyco_hydro_1_AS"/>
</dbReference>
<keyword evidence="2 6" id="KW-0378">Hydrolase</keyword>
<protein>
    <submittedName>
        <fullName evidence="7">6-phospho-beta-glucosidase</fullName>
        <ecNumber evidence="7">3.2.1.86</ecNumber>
    </submittedName>
</protein>
<dbReference type="GO" id="GO:0008706">
    <property type="term" value="F:6-phospho-beta-glucosidase activity"/>
    <property type="evidence" value="ECO:0007669"/>
    <property type="project" value="UniProtKB-EC"/>
</dbReference>
<gene>
    <name evidence="7" type="primary">ascB</name>
    <name evidence="7" type="ORF">GU336_11565</name>
</gene>
<dbReference type="Gene3D" id="3.20.20.80">
    <property type="entry name" value="Glycosidases"/>
    <property type="match status" value="1"/>
</dbReference>
<dbReference type="Pfam" id="PF00232">
    <property type="entry name" value="Glyco_hydro_1"/>
    <property type="match status" value="1"/>
</dbReference>
<evidence type="ECO:0000256" key="5">
    <source>
        <dbReference type="RuleBase" id="RU003690"/>
    </source>
</evidence>
<keyword evidence="3 6" id="KW-0326">Glycosidase</keyword>
<evidence type="ECO:0000256" key="2">
    <source>
        <dbReference type="ARBA" id="ARBA00022801"/>
    </source>
</evidence>
<dbReference type="PROSITE" id="PS00572">
    <property type="entry name" value="GLYCOSYL_HYDROL_F1_1"/>
    <property type="match status" value="1"/>
</dbReference>
<dbReference type="EMBL" id="CP047616">
    <property type="protein sequence ID" value="QIW54726.1"/>
    <property type="molecule type" value="Genomic_DNA"/>
</dbReference>
<evidence type="ECO:0000256" key="3">
    <source>
        <dbReference type="ARBA" id="ARBA00023295"/>
    </source>
</evidence>
<dbReference type="PROSITE" id="PS00653">
    <property type="entry name" value="GLYCOSYL_HYDROL_F1_2"/>
    <property type="match status" value="1"/>
</dbReference>
<evidence type="ECO:0000256" key="4">
    <source>
        <dbReference type="PROSITE-ProRule" id="PRU10055"/>
    </source>
</evidence>
<dbReference type="InterPro" id="IPR033132">
    <property type="entry name" value="GH_1_N_CS"/>
</dbReference>
<comment type="similarity">
    <text evidence="1 5">Belongs to the glycosyl hydrolase 1 family.</text>
</comment>
<feature type="active site" description="Nucleophile" evidence="4">
    <location>
        <position position="386"/>
    </location>
</feature>
<dbReference type="InterPro" id="IPR001360">
    <property type="entry name" value="Glyco_hydro_1"/>
</dbReference>
<dbReference type="EC" id="3.2.1.86" evidence="7"/>
<organism evidence="7 8">
    <name type="scientific">Pseudolactococcus raffinolactis</name>
    <dbReference type="NCBI Taxonomy" id="1366"/>
    <lineage>
        <taxon>Bacteria</taxon>
        <taxon>Bacillati</taxon>
        <taxon>Bacillota</taxon>
        <taxon>Bacilli</taxon>
        <taxon>Lactobacillales</taxon>
        <taxon>Streptococcaceae</taxon>
        <taxon>Pseudolactococcus</taxon>
    </lineage>
</organism>
<dbReference type="GO" id="GO:0005829">
    <property type="term" value="C:cytosol"/>
    <property type="evidence" value="ECO:0007669"/>
    <property type="project" value="TreeGrafter"/>
</dbReference>
<evidence type="ECO:0000256" key="1">
    <source>
        <dbReference type="ARBA" id="ARBA00010838"/>
    </source>
</evidence>
<evidence type="ECO:0000313" key="8">
    <source>
        <dbReference type="Proteomes" id="UP000501945"/>
    </source>
</evidence>
<dbReference type="NCBIfam" id="NF007158">
    <property type="entry name" value="PRK09593.1"/>
    <property type="match status" value="1"/>
</dbReference>
<dbReference type="PANTHER" id="PTHR10353">
    <property type="entry name" value="GLYCOSYL HYDROLASE"/>
    <property type="match status" value="1"/>
</dbReference>
<dbReference type="Proteomes" id="UP000501945">
    <property type="component" value="Chromosome"/>
</dbReference>
<dbReference type="InterPro" id="IPR017853">
    <property type="entry name" value="GH"/>
</dbReference>
<dbReference type="GO" id="GO:0016052">
    <property type="term" value="P:carbohydrate catabolic process"/>
    <property type="evidence" value="ECO:0007669"/>
    <property type="project" value="TreeGrafter"/>
</dbReference>
<accession>A0A6H0UHE4</accession>
<reference evidence="7 8" key="1">
    <citation type="submission" date="2019-12" db="EMBL/GenBank/DDBJ databases">
        <title>Whole genome sequences of Lactococcus raffinolactis strains isolated from sewage.</title>
        <authorList>
            <person name="Ybazeta G."/>
            <person name="Ross M."/>
            <person name="Brabant-Kirwan D."/>
            <person name="Saleh M."/>
            <person name="Dillon J.A."/>
            <person name="Splinter K."/>
            <person name="Nokhbeh R."/>
        </authorList>
    </citation>
    <scope>NUCLEOTIDE SEQUENCE [LARGE SCALE GENOMIC DNA]</scope>
    <source>
        <strain evidence="7 8">Lr_19_5</strain>
    </source>
</reference>
<evidence type="ECO:0000256" key="6">
    <source>
        <dbReference type="RuleBase" id="RU004468"/>
    </source>
</evidence>